<name>A0A1J1IA03_9DIPT</name>
<dbReference type="AlphaFoldDB" id="A0A1J1IA03"/>
<organism evidence="1 2">
    <name type="scientific">Clunio marinus</name>
    <dbReference type="NCBI Taxonomy" id="568069"/>
    <lineage>
        <taxon>Eukaryota</taxon>
        <taxon>Metazoa</taxon>
        <taxon>Ecdysozoa</taxon>
        <taxon>Arthropoda</taxon>
        <taxon>Hexapoda</taxon>
        <taxon>Insecta</taxon>
        <taxon>Pterygota</taxon>
        <taxon>Neoptera</taxon>
        <taxon>Endopterygota</taxon>
        <taxon>Diptera</taxon>
        <taxon>Nematocera</taxon>
        <taxon>Chironomoidea</taxon>
        <taxon>Chironomidae</taxon>
        <taxon>Clunio</taxon>
    </lineage>
</organism>
<dbReference type="EMBL" id="CVRI01000046">
    <property type="protein sequence ID" value="CRK97111.1"/>
    <property type="molecule type" value="Genomic_DNA"/>
</dbReference>
<evidence type="ECO:0000313" key="1">
    <source>
        <dbReference type="EMBL" id="CRK97111.1"/>
    </source>
</evidence>
<evidence type="ECO:0000313" key="2">
    <source>
        <dbReference type="Proteomes" id="UP000183832"/>
    </source>
</evidence>
<reference evidence="1 2" key="1">
    <citation type="submission" date="2015-04" db="EMBL/GenBank/DDBJ databases">
        <authorList>
            <person name="Syromyatnikov M.Y."/>
            <person name="Popov V.N."/>
        </authorList>
    </citation>
    <scope>NUCLEOTIDE SEQUENCE [LARGE SCALE GENOMIC DNA]</scope>
</reference>
<accession>A0A1J1IA03</accession>
<gene>
    <name evidence="1" type="ORF">CLUMA_CG010471</name>
</gene>
<proteinExistence type="predicted"/>
<sequence length="77" mass="8864">MKNLESMKSAVPIVQANILDKLVEDSAIDSKNIRDRYFRKGQRKKSAMAMHCIDETHEMADGKIIKEVRDERQLDAC</sequence>
<protein>
    <submittedName>
        <fullName evidence="1">CLUMA_CG010471, isoform A</fullName>
    </submittedName>
</protein>
<keyword evidence="2" id="KW-1185">Reference proteome</keyword>
<dbReference type="Proteomes" id="UP000183832">
    <property type="component" value="Unassembled WGS sequence"/>
</dbReference>